<evidence type="ECO:0000313" key="2">
    <source>
        <dbReference type="EMBL" id="UNM15064.1"/>
    </source>
</evidence>
<keyword evidence="1" id="KW-0472">Membrane</keyword>
<reference evidence="2 3" key="1">
    <citation type="submission" date="2021-03" db="EMBL/GenBank/DDBJ databases">
        <title>Complete genome of Streptomyces formicae strain 1H-GS9 (DSM 100524).</title>
        <authorList>
            <person name="Atanasov K.E."/>
            <person name="Altabella T."/>
            <person name="Ferrer A."/>
        </authorList>
    </citation>
    <scope>NUCLEOTIDE SEQUENCE [LARGE SCALE GENOMIC DNA]</scope>
    <source>
        <strain evidence="2 3">1H-GS9</strain>
    </source>
</reference>
<keyword evidence="1" id="KW-0812">Transmembrane</keyword>
<keyword evidence="1" id="KW-1133">Transmembrane helix</keyword>
<dbReference type="Proteomes" id="UP000828924">
    <property type="component" value="Chromosome"/>
</dbReference>
<dbReference type="EMBL" id="CP071872">
    <property type="protein sequence ID" value="UNM15064.1"/>
    <property type="molecule type" value="Genomic_DNA"/>
</dbReference>
<name>A0ABY3WQY7_9ACTN</name>
<feature type="transmembrane region" description="Helical" evidence="1">
    <location>
        <begin position="35"/>
        <end position="56"/>
    </location>
</feature>
<accession>A0ABY3WQY7</accession>
<proteinExistence type="predicted"/>
<evidence type="ECO:0000313" key="3">
    <source>
        <dbReference type="Proteomes" id="UP000828924"/>
    </source>
</evidence>
<organism evidence="2 3">
    <name type="scientific">Streptomyces formicae</name>
    <dbReference type="NCBI Taxonomy" id="1616117"/>
    <lineage>
        <taxon>Bacteria</taxon>
        <taxon>Bacillati</taxon>
        <taxon>Actinomycetota</taxon>
        <taxon>Actinomycetes</taxon>
        <taxon>Kitasatosporales</taxon>
        <taxon>Streptomycetaceae</taxon>
        <taxon>Streptomyces</taxon>
    </lineage>
</organism>
<evidence type="ECO:0000256" key="1">
    <source>
        <dbReference type="SAM" id="Phobius"/>
    </source>
</evidence>
<feature type="transmembrane region" description="Helical" evidence="1">
    <location>
        <begin position="62"/>
        <end position="82"/>
    </location>
</feature>
<protein>
    <submittedName>
        <fullName evidence="2">YcxB family protein</fullName>
    </submittedName>
</protein>
<dbReference type="RefSeq" id="WP_242336051.1">
    <property type="nucleotide sequence ID" value="NZ_CP071872.1"/>
</dbReference>
<sequence length="175" mass="19050">MQETSTVELAYVPTAADAIQAVRAQMRASASGRRLRWLLPTAGALGLLFLALNLAGPGEPHVPLAIMSGGLVLLALGTGLLAPRVMGRAVHRMVEPQGEFRAVVDSDGVRWTARDSETVWRWRMLPRYVETAELFVLLSADKHAVGVAVLPKRGVRDTADLDRLRAVLDRHTARV</sequence>
<gene>
    <name evidence="2" type="ORF">J4032_29590</name>
</gene>
<keyword evidence="3" id="KW-1185">Reference proteome</keyword>